<sequence>MKGESFLKKSGGILCKRNRLEAYRFIEKYHDYFGLRWLLRQLDICPNAYYNYRKHRKADYDRGIRICRLQSCASP</sequence>
<proteinExistence type="predicted"/>
<protein>
    <submittedName>
        <fullName evidence="1">OrfB</fullName>
    </submittedName>
</protein>
<dbReference type="EMBL" id="AMCI01006369">
    <property type="protein sequence ID" value="EJW94450.1"/>
    <property type="molecule type" value="Genomic_DNA"/>
</dbReference>
<evidence type="ECO:0000313" key="1">
    <source>
        <dbReference type="EMBL" id="EJW94450.1"/>
    </source>
</evidence>
<reference evidence="1" key="1">
    <citation type="journal article" date="2012" name="PLoS ONE">
        <title>Gene sets for utilization of primary and secondary nutrition supplies in the distal gut of endangered iberian lynx.</title>
        <authorList>
            <person name="Alcaide M."/>
            <person name="Messina E."/>
            <person name="Richter M."/>
            <person name="Bargiela R."/>
            <person name="Peplies J."/>
            <person name="Huws S.A."/>
            <person name="Newbold C.J."/>
            <person name="Golyshin P.N."/>
            <person name="Simon M.A."/>
            <person name="Lopez G."/>
            <person name="Yakimov M.M."/>
            <person name="Ferrer M."/>
        </authorList>
    </citation>
    <scope>NUCLEOTIDE SEQUENCE</scope>
</reference>
<organism evidence="1">
    <name type="scientific">gut metagenome</name>
    <dbReference type="NCBI Taxonomy" id="749906"/>
    <lineage>
        <taxon>unclassified sequences</taxon>
        <taxon>metagenomes</taxon>
        <taxon>organismal metagenomes</taxon>
    </lineage>
</organism>
<dbReference type="AlphaFoldDB" id="J9C3Q8"/>
<comment type="caution">
    <text evidence="1">The sequence shown here is derived from an EMBL/GenBank/DDBJ whole genome shotgun (WGS) entry which is preliminary data.</text>
</comment>
<gene>
    <name evidence="1" type="ORF">EVA_17443</name>
</gene>
<accession>J9C3Q8</accession>
<name>J9C3Q8_9ZZZZ</name>